<dbReference type="RefSeq" id="WP_121220173.1">
    <property type="nucleotide sequence ID" value="NZ_RBIG01000002.1"/>
</dbReference>
<evidence type="ECO:0000313" key="2">
    <source>
        <dbReference type="Proteomes" id="UP000277424"/>
    </source>
</evidence>
<dbReference type="Proteomes" id="UP000277424">
    <property type="component" value="Unassembled WGS sequence"/>
</dbReference>
<dbReference type="Pfam" id="PF07310">
    <property type="entry name" value="PAS_5"/>
    <property type="match status" value="1"/>
</dbReference>
<gene>
    <name evidence="1" type="ORF">BCL74_2362</name>
</gene>
<reference evidence="1 2" key="1">
    <citation type="submission" date="2018-10" db="EMBL/GenBank/DDBJ databases">
        <title>Comparative analysis of microorganisms from saline springs in Andes Mountain Range, Colombia.</title>
        <authorList>
            <person name="Rubin E."/>
        </authorList>
    </citation>
    <scope>NUCLEOTIDE SEQUENCE [LARGE SCALE GENOMIC DNA]</scope>
    <source>
        <strain evidence="1 2">USBA 36</strain>
    </source>
</reference>
<proteinExistence type="predicted"/>
<name>A0A420WHC0_9PROT</name>
<sequence length="172" mass="19295">MTGLSTDGQVIDPEPSLLAPALQPLLAYWKSRGSDERLPARADIDPLDIPRLLPFLYLVDVERQSGGTAPYRFRYRLVGTGIVERNGGDPTGHYLDDFENRPFHETIVADYTRCAMEKLPVAASRRFMDSSGRHWPYQRLVLPLSENGLDVNMLLGGNAFGDKPEPRGRRGR</sequence>
<accession>A0A420WHC0</accession>
<dbReference type="InterPro" id="IPR009922">
    <property type="entry name" value="DUF1457"/>
</dbReference>
<organism evidence="1 2">
    <name type="scientific">Oceanibaculum indicum</name>
    <dbReference type="NCBI Taxonomy" id="526216"/>
    <lineage>
        <taxon>Bacteria</taxon>
        <taxon>Pseudomonadati</taxon>
        <taxon>Pseudomonadota</taxon>
        <taxon>Alphaproteobacteria</taxon>
        <taxon>Rhodospirillales</taxon>
        <taxon>Oceanibaculaceae</taxon>
        <taxon>Oceanibaculum</taxon>
    </lineage>
</organism>
<comment type="caution">
    <text evidence="1">The sequence shown here is derived from an EMBL/GenBank/DDBJ whole genome shotgun (WGS) entry which is preliminary data.</text>
</comment>
<dbReference type="AlphaFoldDB" id="A0A420WHC0"/>
<evidence type="ECO:0000313" key="1">
    <source>
        <dbReference type="EMBL" id="RKQ70414.1"/>
    </source>
</evidence>
<protein>
    <submittedName>
        <fullName evidence="1">PAS domain-containing protein</fullName>
    </submittedName>
</protein>
<dbReference type="EMBL" id="RBIG01000002">
    <property type="protein sequence ID" value="RKQ70414.1"/>
    <property type="molecule type" value="Genomic_DNA"/>
</dbReference>
<dbReference type="OrthoDB" id="8480244at2"/>